<dbReference type="SUPFAM" id="SSF56059">
    <property type="entry name" value="Glutathione synthetase ATP-binding domain-like"/>
    <property type="match status" value="1"/>
</dbReference>
<dbReference type="RefSeq" id="XP_021853474.2">
    <property type="nucleotide sequence ID" value="XM_021997782.2"/>
</dbReference>
<dbReference type="Gene3D" id="3.80.10.10">
    <property type="entry name" value="Ribonuclease Inhibitor"/>
    <property type="match status" value="2"/>
</dbReference>
<reference evidence="3" key="2">
    <citation type="submission" date="2025-08" db="UniProtKB">
        <authorList>
            <consortium name="RefSeq"/>
        </authorList>
    </citation>
    <scope>IDENTIFICATION</scope>
    <source>
        <tissue evidence="3">Leaf</tissue>
    </source>
</reference>
<proteinExistence type="predicted"/>
<protein>
    <recommendedName>
        <fullName evidence="1">Tubulin--tyrosine ligase-like protein 12 SET-like domain-containing protein</fullName>
    </recommendedName>
</protein>
<reference evidence="2" key="1">
    <citation type="journal article" date="2021" name="Nat. Commun.">
        <title>Genomic analyses provide insights into spinach domestication and the genetic basis of agronomic traits.</title>
        <authorList>
            <person name="Cai X."/>
            <person name="Sun X."/>
            <person name="Xu C."/>
            <person name="Sun H."/>
            <person name="Wang X."/>
            <person name="Ge C."/>
            <person name="Zhang Z."/>
            <person name="Wang Q."/>
            <person name="Fei Z."/>
            <person name="Jiao C."/>
            <person name="Wang Q."/>
        </authorList>
    </citation>
    <scope>NUCLEOTIDE SEQUENCE [LARGE SCALE GENOMIC DNA]</scope>
    <source>
        <strain evidence="2">cv. Varoflay</strain>
    </source>
</reference>
<evidence type="ECO:0000313" key="2">
    <source>
        <dbReference type="Proteomes" id="UP000813463"/>
    </source>
</evidence>
<keyword evidence="2" id="KW-1185">Reference proteome</keyword>
<dbReference type="GO" id="GO:0005737">
    <property type="term" value="C:cytoplasm"/>
    <property type="evidence" value="ECO:0000318"/>
    <property type="project" value="GO_Central"/>
</dbReference>
<sequence>MVEIKSYADFLKVHGILLAGTGLPESLYPQLFRKLSSETFDAGEFFQIEPCQNGRQRKLVCTSDFISKNSNVFLVDHAWTFRLPDAPKQLEEVPGLVERMASLMCVDADCHEDDEDGNGDLDDNHGKMTAEEVLESEICRAKEMGNYGVKWLELEELDIDDDKLLALDLPSKCPNLVALSLLGNKIKNMETVLDEISKLKNLRALWLNDNPALEKCATNMAEAVLQAFPKLEIFNSHFTCNYGEWALGFCGEIYGQENPGDDGEHQLQNITTLDLSNRDIHNLNNKAFSSVNFTSLSHLNLRGNPMEENSVHELLETLKKFPSLNSLEVDLPGPLGESAINILDSLPNLFLLNGVKATKIFDMDKHVVDSALQPRLPEWNPDDPLADRVLNAMWLYLMTYRLADEEKIDETSVWYVMDELGSALRHSDEPNFRIAPFLYMRDGNLSSAVSFSILWPTQDVQKGDECTRDFLLGIGEDKQRSARLTAWFHTPKSYFIKGYEKYLQKLQSKRFSSPTIGALEPSSLLCNQNPVRVYTDIPHVQDFLTRPEFAITNEPKEADILWTSMQVDEETKKAVGIRDDQYVNQFPHEACLVMKHHLAETVQEAYGAPDWLQPTYDLEKHLTELIGDYYVRDRERLDNLWILKPWNMARTIDTTITSNLSAIIRLMETGPKISQKYIEHPSLFKGKKFDLRYIVLVRSMNPLEIFLADVFWVRLANNAYSLDKRSLYEYETHFTVMNYRGVLNHVQTQDFVREFEQEHQVNWSDVHERIRNMIRSVFEAAVAVHPEMHSPKSRAIYGVDVMLDSSFCPKLLEVTYCPDCSRACTYDMKPVFGGEEMKGRDFFNSVFGCLFLNETTHVTPL</sequence>
<dbReference type="InterPro" id="IPR032675">
    <property type="entry name" value="LRR_dom_sf"/>
</dbReference>
<dbReference type="SUPFAM" id="SSF52047">
    <property type="entry name" value="RNI-like"/>
    <property type="match status" value="1"/>
</dbReference>
<dbReference type="Pfam" id="PF03133">
    <property type="entry name" value="TTL"/>
    <property type="match status" value="1"/>
</dbReference>
<name>A0A9R0ISJ0_SPIOL</name>
<feature type="domain" description="Tubulin--tyrosine ligase-like protein 12 SET-like" evidence="1">
    <location>
        <begin position="66"/>
        <end position="113"/>
    </location>
</feature>
<dbReference type="KEGG" id="soe:110792959"/>
<evidence type="ECO:0000313" key="3">
    <source>
        <dbReference type="RefSeq" id="XP_021853474.2"/>
    </source>
</evidence>
<organism evidence="2 3">
    <name type="scientific">Spinacia oleracea</name>
    <name type="common">Spinach</name>
    <dbReference type="NCBI Taxonomy" id="3562"/>
    <lineage>
        <taxon>Eukaryota</taxon>
        <taxon>Viridiplantae</taxon>
        <taxon>Streptophyta</taxon>
        <taxon>Embryophyta</taxon>
        <taxon>Tracheophyta</taxon>
        <taxon>Spermatophyta</taxon>
        <taxon>Magnoliopsida</taxon>
        <taxon>eudicotyledons</taxon>
        <taxon>Gunneridae</taxon>
        <taxon>Pentapetalae</taxon>
        <taxon>Caryophyllales</taxon>
        <taxon>Chenopodiaceae</taxon>
        <taxon>Chenopodioideae</taxon>
        <taxon>Anserineae</taxon>
        <taxon>Spinacia</taxon>
    </lineage>
</organism>
<gene>
    <name evidence="3" type="primary">LOC110792959</name>
</gene>
<dbReference type="GeneID" id="110792959"/>
<accession>A0A9R0ISJ0</accession>
<dbReference type="PROSITE" id="PS51221">
    <property type="entry name" value="TTL"/>
    <property type="match status" value="1"/>
</dbReference>
<dbReference type="AlphaFoldDB" id="A0A9R0ISJ0"/>
<dbReference type="InterPro" id="IPR057954">
    <property type="entry name" value="SET_TTL12"/>
</dbReference>
<dbReference type="PANTHER" id="PTHR46088">
    <property type="entry name" value="TUBULIN--TYROSINE LIGASE-LIKE PROTEIN 12"/>
    <property type="match status" value="1"/>
</dbReference>
<dbReference type="Proteomes" id="UP000813463">
    <property type="component" value="Chromosome 2"/>
</dbReference>
<dbReference type="PANTHER" id="PTHR46088:SF1">
    <property type="entry name" value="TUBULIN--TYROSINE LIGASE-LIKE PROTEIN 12"/>
    <property type="match status" value="1"/>
</dbReference>
<dbReference type="InterPro" id="IPR027749">
    <property type="entry name" value="TTLL12"/>
</dbReference>
<dbReference type="Gene3D" id="3.30.470.20">
    <property type="entry name" value="ATP-grasp fold, B domain"/>
    <property type="match status" value="1"/>
</dbReference>
<dbReference type="InterPro" id="IPR004344">
    <property type="entry name" value="TTL/TTLL_fam"/>
</dbReference>
<feature type="domain" description="Tubulin--tyrosine ligase-like protein 12 SET-like" evidence="1">
    <location>
        <begin position="381"/>
        <end position="489"/>
    </location>
</feature>
<evidence type="ECO:0000259" key="1">
    <source>
        <dbReference type="Pfam" id="PF25556"/>
    </source>
</evidence>
<dbReference type="Pfam" id="PF25556">
    <property type="entry name" value="SET_TTL"/>
    <property type="match status" value="2"/>
</dbReference>